<dbReference type="Pfam" id="PF09992">
    <property type="entry name" value="NAGPA"/>
    <property type="match status" value="1"/>
</dbReference>
<accession>E0I4F7</accession>
<dbReference type="eggNOG" id="ENOG5033PVQ">
    <property type="taxonomic scope" value="Bacteria"/>
</dbReference>
<evidence type="ECO:0000259" key="2">
    <source>
        <dbReference type="Pfam" id="PF09992"/>
    </source>
</evidence>
<dbReference type="InterPro" id="IPR018711">
    <property type="entry name" value="NAGPA"/>
</dbReference>
<keyword evidence="1" id="KW-1133">Transmembrane helix</keyword>
<name>E0I4F7_9BACL</name>
<dbReference type="RefSeq" id="WP_006036697.1">
    <property type="nucleotide sequence ID" value="NZ_AEDD01000001.1"/>
</dbReference>
<protein>
    <recommendedName>
        <fullName evidence="2">Phosphodiester glycosidase domain-containing protein</fullName>
    </recommendedName>
</protein>
<keyword evidence="4" id="KW-1185">Reference proteome</keyword>
<dbReference type="EMBL" id="AEDD01000001">
    <property type="protein sequence ID" value="EFM13171.1"/>
    <property type="molecule type" value="Genomic_DNA"/>
</dbReference>
<keyword evidence="1" id="KW-0812">Transmembrane</keyword>
<evidence type="ECO:0000313" key="3">
    <source>
        <dbReference type="EMBL" id="EFM13171.1"/>
    </source>
</evidence>
<sequence length="285" mass="30983">MEPTEGKRATSEENQLGERSSRTAGIIAIVFIAIAVSLAASGIAVWITVGSQLGKEKGKPAYEGYAYRMKASDGVKLHMLVTEPDKVTLDAVRGNVSASPFYGINGGFFYNGRLLSMALVNDQPVGGSAGAYGSGSENVRVPRGTLVWDGAEDRLSVQVLSNPKELQVSDRDHYWAQGGISMKPKEEAGWRKQIEDELAPFPDDARLRTAAVYDTEGRLYLVVTDTKTTLAQFRTAIIHSIPMIEDGIFLDGDGSSQLRSFEASLSGDGRRVEQMIRLVRPNEKP</sequence>
<organism evidence="3 4">
    <name type="scientific">Paenibacillus curdlanolyticus YK9</name>
    <dbReference type="NCBI Taxonomy" id="717606"/>
    <lineage>
        <taxon>Bacteria</taxon>
        <taxon>Bacillati</taxon>
        <taxon>Bacillota</taxon>
        <taxon>Bacilli</taxon>
        <taxon>Bacillales</taxon>
        <taxon>Paenibacillaceae</taxon>
        <taxon>Paenibacillus</taxon>
    </lineage>
</organism>
<feature type="transmembrane region" description="Helical" evidence="1">
    <location>
        <begin position="26"/>
        <end position="49"/>
    </location>
</feature>
<evidence type="ECO:0000313" key="4">
    <source>
        <dbReference type="Proteomes" id="UP000005387"/>
    </source>
</evidence>
<dbReference type="OrthoDB" id="2658510at2"/>
<evidence type="ECO:0000256" key="1">
    <source>
        <dbReference type="SAM" id="Phobius"/>
    </source>
</evidence>
<dbReference type="AlphaFoldDB" id="E0I4F7"/>
<feature type="domain" description="Phosphodiester glycosidase" evidence="2">
    <location>
        <begin position="197"/>
        <end position="276"/>
    </location>
</feature>
<keyword evidence="1" id="KW-0472">Membrane</keyword>
<proteinExistence type="predicted"/>
<gene>
    <name evidence="3" type="ORF">PaecuDRAFT_0682</name>
</gene>
<dbReference type="STRING" id="717606.PaecuDRAFT_0682"/>
<dbReference type="Proteomes" id="UP000005387">
    <property type="component" value="Unassembled WGS sequence"/>
</dbReference>
<reference evidence="3 4" key="1">
    <citation type="submission" date="2010-07" db="EMBL/GenBank/DDBJ databases">
        <title>The draft genome of Paenibacillus curdlanolyticus YK9.</title>
        <authorList>
            <consortium name="US DOE Joint Genome Institute (JGI-PGF)"/>
            <person name="Lucas S."/>
            <person name="Copeland A."/>
            <person name="Lapidus A."/>
            <person name="Cheng J.-F."/>
            <person name="Bruce D."/>
            <person name="Goodwin L."/>
            <person name="Pitluck S."/>
            <person name="Land M.L."/>
            <person name="Hauser L."/>
            <person name="Chang Y.-J."/>
            <person name="Jeffries C."/>
            <person name="Anderson I.J."/>
            <person name="Johnson E."/>
            <person name="Loganathan U."/>
            <person name="Mulhopadhyay B."/>
            <person name="Kyrpides N."/>
            <person name="Woyke T.J."/>
        </authorList>
    </citation>
    <scope>NUCLEOTIDE SEQUENCE [LARGE SCALE GENOMIC DNA]</scope>
    <source>
        <strain evidence="3 4">YK9</strain>
    </source>
</reference>